<keyword evidence="2" id="KW-1185">Reference proteome</keyword>
<accession>A0ABR6KTM9</accession>
<name>A0ABR6KTM9_9BACT</name>
<protein>
    <recommendedName>
        <fullName evidence="3">Lanthionine synthetase C-like protein</fullName>
    </recommendedName>
</protein>
<evidence type="ECO:0000313" key="1">
    <source>
        <dbReference type="EMBL" id="MBB4624855.1"/>
    </source>
</evidence>
<reference evidence="1 2" key="1">
    <citation type="submission" date="2020-08" db="EMBL/GenBank/DDBJ databases">
        <title>Genomic Encyclopedia of Type Strains, Phase IV (KMG-IV): sequencing the most valuable type-strain genomes for metagenomic binning, comparative biology and taxonomic classification.</title>
        <authorList>
            <person name="Goeker M."/>
        </authorList>
    </citation>
    <scope>NUCLEOTIDE SEQUENCE [LARGE SCALE GENOMIC DNA]</scope>
    <source>
        <strain evidence="1 2">DSM 102983</strain>
    </source>
</reference>
<organism evidence="1 2">
    <name type="scientific">Parabacteroides faecis</name>
    <dbReference type="NCBI Taxonomy" id="1217282"/>
    <lineage>
        <taxon>Bacteria</taxon>
        <taxon>Pseudomonadati</taxon>
        <taxon>Bacteroidota</taxon>
        <taxon>Bacteroidia</taxon>
        <taxon>Bacteroidales</taxon>
        <taxon>Tannerellaceae</taxon>
        <taxon>Parabacteroides</taxon>
    </lineage>
</organism>
<sequence length="284" mass="32779">MQQYQSMTMEEQLSQVANMLLLNGTLTESPGLVHGKMGVAIFFFHYAQYTENMLFADYAVDLIGEMQNQIHLNSPADYEKGIAGIGVGIDYLIRNDFLLVEDDICEDFDQRMVRAVMYDPWQDFSMYDGLTGYGRYWISRLRYQEPAVQAQECLGYIVRLLEENLADIPSEEQTDVYCFLYDLQRISGYESCNGLLEQCRKWEAKNSFSRLEDSTISNFIRKVQSSRYLNDTNQNEIDTILNQIEDLDTEKPPVSMGLLTGYAGEGLLRLEALRKTDHSWTFLL</sequence>
<proteinExistence type="predicted"/>
<dbReference type="SUPFAM" id="SSF158745">
    <property type="entry name" value="LanC-like"/>
    <property type="match status" value="1"/>
</dbReference>
<evidence type="ECO:0000313" key="2">
    <source>
        <dbReference type="Proteomes" id="UP000533637"/>
    </source>
</evidence>
<comment type="caution">
    <text evidence="1">The sequence shown here is derived from an EMBL/GenBank/DDBJ whole genome shotgun (WGS) entry which is preliminary data.</text>
</comment>
<evidence type="ECO:0008006" key="3">
    <source>
        <dbReference type="Google" id="ProtNLM"/>
    </source>
</evidence>
<dbReference type="Gene3D" id="1.50.10.20">
    <property type="match status" value="1"/>
</dbReference>
<dbReference type="Proteomes" id="UP000533637">
    <property type="component" value="Unassembled WGS sequence"/>
</dbReference>
<dbReference type="RefSeq" id="WP_183672344.1">
    <property type="nucleotide sequence ID" value="NZ_BMPB01000016.1"/>
</dbReference>
<dbReference type="EMBL" id="JACHOC010000012">
    <property type="protein sequence ID" value="MBB4624855.1"/>
    <property type="molecule type" value="Genomic_DNA"/>
</dbReference>
<gene>
    <name evidence="1" type="ORF">GGQ57_004800</name>
</gene>